<proteinExistence type="predicted"/>
<keyword evidence="3" id="KW-1185">Reference proteome</keyword>
<dbReference type="NCBIfam" id="TIGR02218">
    <property type="entry name" value="phg_TIGR02218"/>
    <property type="match status" value="1"/>
</dbReference>
<dbReference type="Pfam" id="PF09356">
    <property type="entry name" value="Phage_BR0599"/>
    <property type="match status" value="1"/>
</dbReference>
<dbReference type="OrthoDB" id="1633386at2"/>
<reference evidence="2 3" key="1">
    <citation type="submission" date="2018-06" db="EMBL/GenBank/DDBJ databases">
        <title>Genomic Encyclopedia of Archaeal and Bacterial Type Strains, Phase II (KMG-II): from individual species to whole genera.</title>
        <authorList>
            <person name="Goeker M."/>
        </authorList>
    </citation>
    <scope>NUCLEOTIDE SEQUENCE [LARGE SCALE GENOMIC DNA]</scope>
    <source>
        <strain evidence="2 3">DSM 22009</strain>
    </source>
</reference>
<dbReference type="InterPro" id="IPR011928">
    <property type="entry name" value="Phage_phiJL001_Gp84"/>
</dbReference>
<comment type="caution">
    <text evidence="2">The sequence shown here is derived from an EMBL/GenBank/DDBJ whole genome shotgun (WGS) entry which is preliminary data.</text>
</comment>
<accession>A0A2W7NWM6</accession>
<feature type="domain" description="Bacteriophage phiJL001 Gp84 C-terminal" evidence="1">
    <location>
        <begin position="194"/>
        <end position="276"/>
    </location>
</feature>
<gene>
    <name evidence="2" type="ORF">LX81_01433</name>
</gene>
<name>A0A2W7NWM6_9RHOB</name>
<evidence type="ECO:0000313" key="2">
    <source>
        <dbReference type="EMBL" id="PZX17706.1"/>
    </source>
</evidence>
<organism evidence="2 3">
    <name type="scientific">Palleronia aestuarii</name>
    <dbReference type="NCBI Taxonomy" id="568105"/>
    <lineage>
        <taxon>Bacteria</taxon>
        <taxon>Pseudomonadati</taxon>
        <taxon>Pseudomonadota</taxon>
        <taxon>Alphaproteobacteria</taxon>
        <taxon>Rhodobacterales</taxon>
        <taxon>Roseobacteraceae</taxon>
        <taxon>Palleronia</taxon>
    </lineage>
</organism>
<dbReference type="Proteomes" id="UP000248916">
    <property type="component" value="Unassembled WGS sequence"/>
</dbReference>
<dbReference type="AlphaFoldDB" id="A0A2W7NWM6"/>
<dbReference type="EMBL" id="QKZL01000004">
    <property type="protein sequence ID" value="PZX17706.1"/>
    <property type="molecule type" value="Genomic_DNA"/>
</dbReference>
<evidence type="ECO:0000313" key="3">
    <source>
        <dbReference type="Proteomes" id="UP000248916"/>
    </source>
</evidence>
<dbReference type="InterPro" id="IPR018964">
    <property type="entry name" value="Phage_phiJL001_Gp84_C"/>
</dbReference>
<dbReference type="Pfam" id="PF09931">
    <property type="entry name" value="Phage_phiJL001_Gp84_N"/>
    <property type="match status" value="1"/>
</dbReference>
<protein>
    <submittedName>
        <fullName evidence="2">Putative phage protein (TIGR02218 family)</fullName>
    </submittedName>
</protein>
<sequence>MAIDATFEAHLSSGTTTLCRCWELIRRDGTRFGFTDHDSDLRFGGRTFAASDGLSARAFSQTTGLSVDNSEALGVISDTGIREEDIAAGRFDGARVSSWLVNWADPRMRALQFRGTLGEIERAGGAFKAELRGLTETLNAPQGLTYQSVCSTILGDERCRVDLSRPAYSTEAAIVAIQAEKIIALGPLDGYAPRWFERGRLVVLSGASKGDVALVKNDRGTGSARRIEIWESLRGGIAAGDRVRIEAGCDRREETCREKFSNMVNFRGFPHLPGEDWLMAYPNSRTIGGSGDG</sequence>
<evidence type="ECO:0000259" key="1">
    <source>
        <dbReference type="Pfam" id="PF09356"/>
    </source>
</evidence>
<dbReference type="RefSeq" id="WP_111536593.1">
    <property type="nucleotide sequence ID" value="NZ_QKZL01000004.1"/>
</dbReference>